<keyword evidence="9" id="KW-0133">Cell shape</keyword>
<keyword evidence="10" id="KW-0573">Peptidoglycan synthesis</keyword>
<evidence type="ECO:0000256" key="3">
    <source>
        <dbReference type="ARBA" id="ARBA00007171"/>
    </source>
</evidence>
<keyword evidence="7 14" id="KW-0812">Transmembrane</keyword>
<evidence type="ECO:0000256" key="9">
    <source>
        <dbReference type="ARBA" id="ARBA00022960"/>
    </source>
</evidence>
<dbReference type="EMBL" id="MIJE01000001">
    <property type="protein sequence ID" value="OEF98349.1"/>
    <property type="molecule type" value="Genomic_DNA"/>
</dbReference>
<evidence type="ECO:0000256" key="4">
    <source>
        <dbReference type="ARBA" id="ARBA00022475"/>
    </source>
</evidence>
<proteinExistence type="inferred from homology"/>
<dbReference type="Pfam" id="PF00905">
    <property type="entry name" value="Transpeptidase"/>
    <property type="match status" value="1"/>
</dbReference>
<dbReference type="STRING" id="766136.BHF68_01325"/>
<dbReference type="InterPro" id="IPR012338">
    <property type="entry name" value="Beta-lactam/transpept-like"/>
</dbReference>
<feature type="domain" description="Penicillin-binding protein transpeptidase" evidence="15">
    <location>
        <begin position="279"/>
        <end position="633"/>
    </location>
</feature>
<dbReference type="PANTHER" id="PTHR30627">
    <property type="entry name" value="PEPTIDOGLYCAN D,D-TRANSPEPTIDASE"/>
    <property type="match status" value="1"/>
</dbReference>
<dbReference type="GO" id="GO:0008360">
    <property type="term" value="P:regulation of cell shape"/>
    <property type="evidence" value="ECO:0007669"/>
    <property type="project" value="UniProtKB-KW"/>
</dbReference>
<keyword evidence="6" id="KW-0645">Protease</keyword>
<dbReference type="InterPro" id="IPR001460">
    <property type="entry name" value="PCN-bd_Tpept"/>
</dbReference>
<sequence>MKNEESHVPRRLNLLFFIVFIFFTILLLRLAGVQLVKGEEYLMQSESNSTTTLSMPAPRGWMMDRNGELLVSNRPAFVVTFTEVPNVLVDYEGIAARLETVLDLPQEDILRAMDYKAPRRLPRYLPRQLKTDVDQTVVAYITEHKDELPGVNVVVEPIREYRYGNLAVHAIGYISPIPEHQRDFYRDMGYRLDEKVGIDGLEKQYEEFLRGTAGQRVVEVNRFSQPIRELSMEAPVRGADLTLTIDKRLQEASQKIIEEQLEILRTRERDPIPDVKEAVAVAMNPITGEILAMASYPSYDPNVFTKRPLSQETVDYLFTSEGNLPLLNRAVDAAYEPGSTVKMATTLMGLQEGVINANTQIFDNGSLYIGNWSRPFRSWAWHRGGHGWNDPKQAIQVSNNVYMYQIALWISGYPNSQHMNWSRVRNAPPTLRESLKSDWQRNRDLHPAIDTFKEYFAMFGLGVKTGIDLPKDSSGWPMNVNEIGELAFTAIGQNMTLTAMQLAQYTSTIANGGERLAPYLVKEVTDNRGRTLLERDKDVLNVVDIDPQHIRVMQEGMLMVTMPGGTAYNTFLGFPESVAAKTGTAQTGVEGRTNATFVGYAPYENPEIAVSVIVPNGGGGSDTSGMIARRILEEYFHLQNIDIE</sequence>
<dbReference type="NCBIfam" id="TIGR03423">
    <property type="entry name" value="pbp2_mrdA"/>
    <property type="match status" value="1"/>
</dbReference>
<keyword evidence="18" id="KW-1185">Reference proteome</keyword>
<dbReference type="PANTHER" id="PTHR30627:SF2">
    <property type="entry name" value="PEPTIDOGLYCAN D,D-TRANSPEPTIDASE MRDA"/>
    <property type="match status" value="1"/>
</dbReference>
<evidence type="ECO:0000256" key="8">
    <source>
        <dbReference type="ARBA" id="ARBA00022801"/>
    </source>
</evidence>
<gene>
    <name evidence="17" type="ORF">BHF68_01325</name>
</gene>
<comment type="subcellular location">
    <subcellularLocation>
        <location evidence="2">Cell membrane</location>
    </subcellularLocation>
    <subcellularLocation>
        <location evidence="1">Membrane</location>
        <topology evidence="1">Single-pass membrane protein</topology>
    </subcellularLocation>
</comment>
<keyword evidence="13" id="KW-0961">Cell wall biogenesis/degradation</keyword>
<dbReference type="Proteomes" id="UP000094296">
    <property type="component" value="Unassembled WGS sequence"/>
</dbReference>
<dbReference type="InterPro" id="IPR005311">
    <property type="entry name" value="PBP_dimer"/>
</dbReference>
<dbReference type="InterPro" id="IPR050515">
    <property type="entry name" value="Beta-lactam/transpept"/>
</dbReference>
<keyword evidence="11 14" id="KW-1133">Transmembrane helix</keyword>
<protein>
    <submittedName>
        <fullName evidence="17">Penicillin-binding protein 2</fullName>
    </submittedName>
</protein>
<evidence type="ECO:0000259" key="16">
    <source>
        <dbReference type="Pfam" id="PF03717"/>
    </source>
</evidence>
<evidence type="ECO:0000256" key="10">
    <source>
        <dbReference type="ARBA" id="ARBA00022984"/>
    </source>
</evidence>
<dbReference type="SUPFAM" id="SSF56601">
    <property type="entry name" value="beta-lactamase/transpeptidase-like"/>
    <property type="match status" value="1"/>
</dbReference>
<dbReference type="Gene3D" id="3.40.710.10">
    <property type="entry name" value="DD-peptidase/beta-lactamase superfamily"/>
    <property type="match status" value="1"/>
</dbReference>
<dbReference type="RefSeq" id="WP_069641841.1">
    <property type="nucleotide sequence ID" value="NZ_MIJE01000001.1"/>
</dbReference>
<dbReference type="GO" id="GO:0009002">
    <property type="term" value="F:serine-type D-Ala-D-Ala carboxypeptidase activity"/>
    <property type="evidence" value="ECO:0007669"/>
    <property type="project" value="InterPro"/>
</dbReference>
<dbReference type="Pfam" id="PF03717">
    <property type="entry name" value="PBP_dimer"/>
    <property type="match status" value="1"/>
</dbReference>
<dbReference type="GO" id="GO:0008658">
    <property type="term" value="F:penicillin binding"/>
    <property type="evidence" value="ECO:0007669"/>
    <property type="project" value="InterPro"/>
</dbReference>
<dbReference type="GO" id="GO:0009252">
    <property type="term" value="P:peptidoglycan biosynthetic process"/>
    <property type="evidence" value="ECO:0007669"/>
    <property type="project" value="UniProtKB-KW"/>
</dbReference>
<evidence type="ECO:0000256" key="6">
    <source>
        <dbReference type="ARBA" id="ARBA00022670"/>
    </source>
</evidence>
<dbReference type="Gene3D" id="3.90.1310.10">
    <property type="entry name" value="Penicillin-binding protein 2a (Domain 2)"/>
    <property type="match status" value="2"/>
</dbReference>
<dbReference type="GO" id="GO:0071972">
    <property type="term" value="F:peptidoglycan L,D-transpeptidase activity"/>
    <property type="evidence" value="ECO:0007669"/>
    <property type="project" value="TreeGrafter"/>
</dbReference>
<evidence type="ECO:0000313" key="17">
    <source>
        <dbReference type="EMBL" id="OEF98349.1"/>
    </source>
</evidence>
<comment type="caution">
    <text evidence="17">The sequence shown here is derived from an EMBL/GenBank/DDBJ whole genome shotgun (WGS) entry which is preliminary data.</text>
</comment>
<dbReference type="AlphaFoldDB" id="A0A1E5G5G4"/>
<evidence type="ECO:0000256" key="2">
    <source>
        <dbReference type="ARBA" id="ARBA00004236"/>
    </source>
</evidence>
<evidence type="ECO:0000256" key="5">
    <source>
        <dbReference type="ARBA" id="ARBA00022519"/>
    </source>
</evidence>
<name>A0A1E5G5G4_9FIRM</name>
<keyword evidence="5" id="KW-0997">Cell inner membrane</keyword>
<dbReference type="Gene3D" id="1.10.10.1230">
    <property type="entry name" value="Penicillin-binding protein, N-terminal non-catalytic domain, head sub-domain"/>
    <property type="match status" value="1"/>
</dbReference>
<organism evidence="17 18">
    <name type="scientific">Desulfuribacillus alkaliarsenatis</name>
    <dbReference type="NCBI Taxonomy" id="766136"/>
    <lineage>
        <taxon>Bacteria</taxon>
        <taxon>Bacillati</taxon>
        <taxon>Bacillota</taxon>
        <taxon>Desulfuribacillia</taxon>
        <taxon>Desulfuribacillales</taxon>
        <taxon>Desulfuribacillaceae</taxon>
        <taxon>Desulfuribacillus</taxon>
    </lineage>
</organism>
<evidence type="ECO:0000256" key="7">
    <source>
        <dbReference type="ARBA" id="ARBA00022692"/>
    </source>
</evidence>
<evidence type="ECO:0000256" key="12">
    <source>
        <dbReference type="ARBA" id="ARBA00023136"/>
    </source>
</evidence>
<feature type="transmembrane region" description="Helical" evidence="14">
    <location>
        <begin position="12"/>
        <end position="32"/>
    </location>
</feature>
<keyword evidence="8" id="KW-0378">Hydrolase</keyword>
<dbReference type="GO" id="GO:0006508">
    <property type="term" value="P:proteolysis"/>
    <property type="evidence" value="ECO:0007669"/>
    <property type="project" value="UniProtKB-KW"/>
</dbReference>
<evidence type="ECO:0000256" key="11">
    <source>
        <dbReference type="ARBA" id="ARBA00022989"/>
    </source>
</evidence>
<evidence type="ECO:0000256" key="1">
    <source>
        <dbReference type="ARBA" id="ARBA00004167"/>
    </source>
</evidence>
<evidence type="ECO:0000259" key="15">
    <source>
        <dbReference type="Pfam" id="PF00905"/>
    </source>
</evidence>
<evidence type="ECO:0000313" key="18">
    <source>
        <dbReference type="Proteomes" id="UP000094296"/>
    </source>
</evidence>
<dbReference type="InterPro" id="IPR017790">
    <property type="entry name" value="Penicillin-binding_protein_2"/>
</dbReference>
<evidence type="ECO:0000256" key="13">
    <source>
        <dbReference type="ARBA" id="ARBA00023316"/>
    </source>
</evidence>
<feature type="domain" description="Penicillin-binding protein dimerisation" evidence="16">
    <location>
        <begin position="56"/>
        <end position="230"/>
    </location>
</feature>
<reference evidence="17 18" key="1">
    <citation type="submission" date="2016-09" db="EMBL/GenBank/DDBJ databases">
        <title>Draft genome sequence for the type strain of Desulfuribacillus alkaliarsenatis AHT28, an obligately anaerobic, sulfidogenic bacterium isolated from Russian soda lake sediments.</title>
        <authorList>
            <person name="Abin C.A."/>
            <person name="Hollibaugh J.T."/>
        </authorList>
    </citation>
    <scope>NUCLEOTIDE SEQUENCE [LARGE SCALE GENOMIC DNA]</scope>
    <source>
        <strain evidence="17 18">AHT28</strain>
    </source>
</reference>
<dbReference type="OrthoDB" id="9770103at2"/>
<keyword evidence="4" id="KW-1003">Cell membrane</keyword>
<dbReference type="SUPFAM" id="SSF56519">
    <property type="entry name" value="Penicillin binding protein dimerisation domain"/>
    <property type="match status" value="1"/>
</dbReference>
<dbReference type="GO" id="GO:0005886">
    <property type="term" value="C:plasma membrane"/>
    <property type="evidence" value="ECO:0007669"/>
    <property type="project" value="UniProtKB-SubCell"/>
</dbReference>
<accession>A0A1E5G5G4</accession>
<dbReference type="GO" id="GO:0071555">
    <property type="term" value="P:cell wall organization"/>
    <property type="evidence" value="ECO:0007669"/>
    <property type="project" value="UniProtKB-KW"/>
</dbReference>
<keyword evidence="12 14" id="KW-0472">Membrane</keyword>
<comment type="similarity">
    <text evidence="3">Belongs to the transpeptidase family.</text>
</comment>
<dbReference type="InterPro" id="IPR036138">
    <property type="entry name" value="PBP_dimer_sf"/>
</dbReference>
<evidence type="ECO:0000256" key="14">
    <source>
        <dbReference type="SAM" id="Phobius"/>
    </source>
</evidence>